<name>A0ACB9NVX0_9MYRT</name>
<dbReference type="Proteomes" id="UP001057402">
    <property type="component" value="Chromosome 7"/>
</dbReference>
<protein>
    <submittedName>
        <fullName evidence="1">Uncharacterized protein</fullName>
    </submittedName>
</protein>
<sequence length="102" mass="11332">MSGGIPYLSVSKLDMERIEDKNRSIMIADPGGRAGDAEMLKGTWSWMRRDLESIRKDNEEMLGGDRTGSWKGSKATEMSEMGRKDLKSANSGENVVDFLSVE</sequence>
<reference evidence="2" key="1">
    <citation type="journal article" date="2023" name="Front. Plant Sci.">
        <title>Chromosomal-level genome assembly of Melastoma candidum provides insights into trichome evolution.</title>
        <authorList>
            <person name="Zhong Y."/>
            <person name="Wu W."/>
            <person name="Sun C."/>
            <person name="Zou P."/>
            <person name="Liu Y."/>
            <person name="Dai S."/>
            <person name="Zhou R."/>
        </authorList>
    </citation>
    <scope>NUCLEOTIDE SEQUENCE [LARGE SCALE GENOMIC DNA]</scope>
</reference>
<gene>
    <name evidence="1" type="ORF">MLD38_023484</name>
</gene>
<organism evidence="1 2">
    <name type="scientific">Melastoma candidum</name>
    <dbReference type="NCBI Taxonomy" id="119954"/>
    <lineage>
        <taxon>Eukaryota</taxon>
        <taxon>Viridiplantae</taxon>
        <taxon>Streptophyta</taxon>
        <taxon>Embryophyta</taxon>
        <taxon>Tracheophyta</taxon>
        <taxon>Spermatophyta</taxon>
        <taxon>Magnoliopsida</taxon>
        <taxon>eudicotyledons</taxon>
        <taxon>Gunneridae</taxon>
        <taxon>Pentapetalae</taxon>
        <taxon>rosids</taxon>
        <taxon>malvids</taxon>
        <taxon>Myrtales</taxon>
        <taxon>Melastomataceae</taxon>
        <taxon>Melastomatoideae</taxon>
        <taxon>Melastomateae</taxon>
        <taxon>Melastoma</taxon>
    </lineage>
</organism>
<comment type="caution">
    <text evidence="1">The sequence shown here is derived from an EMBL/GenBank/DDBJ whole genome shotgun (WGS) entry which is preliminary data.</text>
</comment>
<dbReference type="EMBL" id="CM042886">
    <property type="protein sequence ID" value="KAI4338420.1"/>
    <property type="molecule type" value="Genomic_DNA"/>
</dbReference>
<evidence type="ECO:0000313" key="1">
    <source>
        <dbReference type="EMBL" id="KAI4338420.1"/>
    </source>
</evidence>
<accession>A0ACB9NVX0</accession>
<keyword evidence="2" id="KW-1185">Reference proteome</keyword>
<proteinExistence type="predicted"/>
<evidence type="ECO:0000313" key="2">
    <source>
        <dbReference type="Proteomes" id="UP001057402"/>
    </source>
</evidence>